<keyword evidence="5" id="KW-1185">Reference proteome</keyword>
<gene>
    <name evidence="4" type="ORF">Vbra_3558</name>
</gene>
<protein>
    <recommendedName>
        <fullName evidence="6">UBA domain-containing protein</fullName>
    </recommendedName>
</protein>
<evidence type="ECO:0000259" key="2">
    <source>
        <dbReference type="PROSITE" id="PS50404"/>
    </source>
</evidence>
<evidence type="ECO:0008006" key="6">
    <source>
        <dbReference type="Google" id="ProtNLM"/>
    </source>
</evidence>
<dbReference type="InterPro" id="IPR009060">
    <property type="entry name" value="UBA-like_sf"/>
</dbReference>
<dbReference type="Gene3D" id="1.20.1050.10">
    <property type="match status" value="1"/>
</dbReference>
<dbReference type="SFLD" id="SFLDS00019">
    <property type="entry name" value="Glutathione_Transferase_(cytos"/>
    <property type="match status" value="1"/>
</dbReference>
<dbReference type="AlphaFoldDB" id="A0A0G4E9X4"/>
<sequence length="283" mass="31721">MSLADHVEQIKAMGFTEQQAKEALTACRNDINSALEAILSGEDFGRATTGGAQTNMANSGMFPPPSTPKLYYFDFTGRAEPIRLAFMLGQVKFEDIRISLSEWPQMKGSMPQGMVPVLEIGDKRLTQKTAIMQYAAKAANLWPQDVWLECKMAELHGCVEDVVSEVRKIRFTQDQERKNQLCDAFKATFLPEWLQRLDSLVAANGHEGFAVGGDLTVADLDLYNLLNLLDNGESTGWLPVDVRPHEGQSCWQQHTHLAAVYNRVDSIPQVKEWNDNHPVNRLQ</sequence>
<dbReference type="PhylomeDB" id="A0A0G4E9X4"/>
<dbReference type="CDD" id="cd14291">
    <property type="entry name" value="UBA1_NUB1_like"/>
    <property type="match status" value="1"/>
</dbReference>
<dbReference type="GO" id="GO:0006749">
    <property type="term" value="P:glutathione metabolic process"/>
    <property type="evidence" value="ECO:0007669"/>
    <property type="project" value="TreeGrafter"/>
</dbReference>
<dbReference type="SFLD" id="SFLDG01205">
    <property type="entry name" value="AMPS.1"/>
    <property type="match status" value="1"/>
</dbReference>
<proteinExistence type="predicted"/>
<dbReference type="OMA" id="DISVWVS"/>
<dbReference type="InterPro" id="IPR040079">
    <property type="entry name" value="Glutathione_S-Trfase"/>
</dbReference>
<dbReference type="InterPro" id="IPR036282">
    <property type="entry name" value="Glutathione-S-Trfase_C_sf"/>
</dbReference>
<dbReference type="SUPFAM" id="SSF46934">
    <property type="entry name" value="UBA-like"/>
    <property type="match status" value="1"/>
</dbReference>
<dbReference type="InParanoid" id="A0A0G4E9X4"/>
<reference evidence="4 5" key="1">
    <citation type="submission" date="2014-11" db="EMBL/GenBank/DDBJ databases">
        <authorList>
            <person name="Zhu J."/>
            <person name="Qi W."/>
            <person name="Song R."/>
        </authorList>
    </citation>
    <scope>NUCLEOTIDE SEQUENCE [LARGE SCALE GENOMIC DNA]</scope>
</reference>
<dbReference type="Gene3D" id="1.10.8.10">
    <property type="entry name" value="DNA helicase RuvA subunit, C-terminal domain"/>
    <property type="match status" value="1"/>
</dbReference>
<dbReference type="Pfam" id="PF00627">
    <property type="entry name" value="UBA"/>
    <property type="match status" value="1"/>
</dbReference>
<dbReference type="GO" id="GO:0004364">
    <property type="term" value="F:glutathione transferase activity"/>
    <property type="evidence" value="ECO:0007669"/>
    <property type="project" value="TreeGrafter"/>
</dbReference>
<dbReference type="InterPro" id="IPR036249">
    <property type="entry name" value="Thioredoxin-like_sf"/>
</dbReference>
<dbReference type="InterPro" id="IPR015940">
    <property type="entry name" value="UBA"/>
</dbReference>
<accession>A0A0G4E9X4</accession>
<dbReference type="SUPFAM" id="SSF47616">
    <property type="entry name" value="GST C-terminal domain-like"/>
    <property type="match status" value="1"/>
</dbReference>
<dbReference type="PROSITE" id="PS50030">
    <property type="entry name" value="UBA"/>
    <property type="match status" value="1"/>
</dbReference>
<dbReference type="VEuPathDB" id="CryptoDB:Vbra_3558"/>
<dbReference type="InterPro" id="IPR004045">
    <property type="entry name" value="Glutathione_S-Trfase_N"/>
</dbReference>
<dbReference type="EMBL" id="CDMY01000077">
    <property type="protein sequence ID" value="CEL92452.1"/>
    <property type="molecule type" value="Genomic_DNA"/>
</dbReference>
<dbReference type="STRING" id="1169540.A0A0G4E9X4"/>
<dbReference type="Pfam" id="PF14497">
    <property type="entry name" value="GST_C_3"/>
    <property type="match status" value="1"/>
</dbReference>
<feature type="domain" description="UBA" evidence="1">
    <location>
        <begin position="2"/>
        <end position="41"/>
    </location>
</feature>
<evidence type="ECO:0000313" key="5">
    <source>
        <dbReference type="Proteomes" id="UP000041254"/>
    </source>
</evidence>
<dbReference type="Pfam" id="PF02798">
    <property type="entry name" value="GST_N"/>
    <property type="match status" value="1"/>
</dbReference>
<dbReference type="PROSITE" id="PS50404">
    <property type="entry name" value="GST_NTER"/>
    <property type="match status" value="1"/>
</dbReference>
<dbReference type="InterPro" id="IPR004046">
    <property type="entry name" value="GST_C"/>
</dbReference>
<evidence type="ECO:0000259" key="1">
    <source>
        <dbReference type="PROSITE" id="PS50030"/>
    </source>
</evidence>
<evidence type="ECO:0000313" key="4">
    <source>
        <dbReference type="EMBL" id="CEL92452.1"/>
    </source>
</evidence>
<feature type="domain" description="GST N-terminal" evidence="2">
    <location>
        <begin position="66"/>
        <end position="143"/>
    </location>
</feature>
<dbReference type="CDD" id="cd03039">
    <property type="entry name" value="GST_N_Sigma_like"/>
    <property type="match status" value="1"/>
</dbReference>
<dbReference type="InterPro" id="IPR050213">
    <property type="entry name" value="GST_superfamily"/>
</dbReference>
<dbReference type="Gene3D" id="3.40.30.10">
    <property type="entry name" value="Glutaredoxin"/>
    <property type="match status" value="1"/>
</dbReference>
<dbReference type="SFLD" id="SFLDG00363">
    <property type="entry name" value="AMPS_(cytGST):_Alpha-__Mu-__Pi"/>
    <property type="match status" value="1"/>
</dbReference>
<dbReference type="Proteomes" id="UP000041254">
    <property type="component" value="Unassembled WGS sequence"/>
</dbReference>
<dbReference type="SUPFAM" id="SSF52833">
    <property type="entry name" value="Thioredoxin-like"/>
    <property type="match status" value="1"/>
</dbReference>
<dbReference type="SMART" id="SM00165">
    <property type="entry name" value="UBA"/>
    <property type="match status" value="1"/>
</dbReference>
<dbReference type="PANTHER" id="PTHR11571">
    <property type="entry name" value="GLUTATHIONE S-TRANSFERASE"/>
    <property type="match status" value="1"/>
</dbReference>
<dbReference type="InterPro" id="IPR010987">
    <property type="entry name" value="Glutathione-S-Trfase_C-like"/>
</dbReference>
<dbReference type="OrthoDB" id="427189at2759"/>
<dbReference type="PROSITE" id="PS50405">
    <property type="entry name" value="GST_CTER"/>
    <property type="match status" value="1"/>
</dbReference>
<evidence type="ECO:0000259" key="3">
    <source>
        <dbReference type="PROSITE" id="PS50405"/>
    </source>
</evidence>
<name>A0A0G4E9X4_VITBC</name>
<feature type="domain" description="GST C-terminal" evidence="3">
    <location>
        <begin position="145"/>
        <end position="282"/>
    </location>
</feature>
<organism evidence="4 5">
    <name type="scientific">Vitrella brassicaformis (strain CCMP3155)</name>
    <dbReference type="NCBI Taxonomy" id="1169540"/>
    <lineage>
        <taxon>Eukaryota</taxon>
        <taxon>Sar</taxon>
        <taxon>Alveolata</taxon>
        <taxon>Colpodellida</taxon>
        <taxon>Vitrellaceae</taxon>
        <taxon>Vitrella</taxon>
    </lineage>
</organism>